<dbReference type="PANTHER" id="PTHR23026:SF90">
    <property type="entry name" value="IODOTYROSINE DEIODINASE 1"/>
    <property type="match status" value="1"/>
</dbReference>
<sequence>MPDTVPAPQLSLPDDEARARVAAFADDLVRRRTVRDFSSRPVAAGVLEDAVRAAASAPSGAHVQPWRFVVVTDPTVRRRLREAAEAEEREFYGRRASEEWLQALAHLGTDATKPFLTDAAALVVVFEVHQGPDSPKPYYVKESVGIAVGFLLAALHQAGLATLTHTPSPMKFLGEVLGRPPEERAFVVVAVGHPAPDAEVPALERKRLDQVLVRV</sequence>
<dbReference type="SUPFAM" id="SSF55469">
    <property type="entry name" value="FMN-dependent nitroreductase-like"/>
    <property type="match status" value="1"/>
</dbReference>
<dbReference type="EC" id="1.6.99.3" evidence="5"/>
<evidence type="ECO:0000256" key="2">
    <source>
        <dbReference type="ARBA" id="ARBA00022643"/>
    </source>
</evidence>
<dbReference type="STRING" id="1300347.I601_1221"/>
<gene>
    <name evidence="5" type="primary">nox</name>
    <name evidence="5" type="ORF">I601_1221</name>
</gene>
<dbReference type="Proteomes" id="UP000077868">
    <property type="component" value="Chromosome"/>
</dbReference>
<dbReference type="InterPro" id="IPR000415">
    <property type="entry name" value="Nitroreductase-like"/>
</dbReference>
<dbReference type="Gene3D" id="3.40.109.10">
    <property type="entry name" value="NADH Oxidase"/>
    <property type="match status" value="1"/>
</dbReference>
<dbReference type="Pfam" id="PF00881">
    <property type="entry name" value="Nitroreductase"/>
    <property type="match status" value="1"/>
</dbReference>
<reference evidence="5 6" key="1">
    <citation type="submission" date="2016-03" db="EMBL/GenBank/DDBJ databases">
        <title>Complete genome sequence of a soil Actinobacterium, Nocardioides dokdonensis FR1436.</title>
        <authorList>
            <person name="Kwon S.-K."/>
            <person name="Kim K."/>
            <person name="Kim J.F."/>
        </authorList>
    </citation>
    <scope>NUCLEOTIDE SEQUENCE [LARGE SCALE GENOMIC DNA]</scope>
    <source>
        <strain evidence="5 6">FR1436</strain>
    </source>
</reference>
<dbReference type="EMBL" id="CP015079">
    <property type="protein sequence ID" value="ANH37663.1"/>
    <property type="molecule type" value="Genomic_DNA"/>
</dbReference>
<dbReference type="PATRIC" id="fig|1300347.3.peg.1223"/>
<evidence type="ECO:0000256" key="3">
    <source>
        <dbReference type="ARBA" id="ARBA00023002"/>
    </source>
</evidence>
<evidence type="ECO:0000256" key="1">
    <source>
        <dbReference type="ARBA" id="ARBA00022630"/>
    </source>
</evidence>
<keyword evidence="3 5" id="KW-0560">Oxidoreductase</keyword>
<name>A0A1A9GJ65_9ACTN</name>
<dbReference type="InterPro" id="IPR029479">
    <property type="entry name" value="Nitroreductase"/>
</dbReference>
<dbReference type="AlphaFoldDB" id="A0A1A9GJ65"/>
<dbReference type="PANTHER" id="PTHR23026">
    <property type="entry name" value="NADPH NITROREDUCTASE"/>
    <property type="match status" value="1"/>
</dbReference>
<evidence type="ECO:0000313" key="5">
    <source>
        <dbReference type="EMBL" id="ANH37663.1"/>
    </source>
</evidence>
<dbReference type="CDD" id="cd02144">
    <property type="entry name" value="iodotyrosine_dehalogenase"/>
    <property type="match status" value="1"/>
</dbReference>
<keyword evidence="1" id="KW-0285">Flavoprotein</keyword>
<evidence type="ECO:0000259" key="4">
    <source>
        <dbReference type="Pfam" id="PF00881"/>
    </source>
</evidence>
<keyword evidence="6" id="KW-1185">Reference proteome</keyword>
<organism evidence="5 6">
    <name type="scientific">Nocardioides dokdonensis FR1436</name>
    <dbReference type="NCBI Taxonomy" id="1300347"/>
    <lineage>
        <taxon>Bacteria</taxon>
        <taxon>Bacillati</taxon>
        <taxon>Actinomycetota</taxon>
        <taxon>Actinomycetes</taxon>
        <taxon>Propionibacteriales</taxon>
        <taxon>Nocardioidaceae</taxon>
        <taxon>Nocardioides</taxon>
    </lineage>
</organism>
<dbReference type="RefSeq" id="WP_068107403.1">
    <property type="nucleotide sequence ID" value="NZ_CP015079.1"/>
</dbReference>
<evidence type="ECO:0000313" key="6">
    <source>
        <dbReference type="Proteomes" id="UP000077868"/>
    </source>
</evidence>
<dbReference type="GO" id="GO:0016491">
    <property type="term" value="F:oxidoreductase activity"/>
    <property type="evidence" value="ECO:0007669"/>
    <property type="project" value="UniProtKB-KW"/>
</dbReference>
<accession>A0A1A9GJ65</accession>
<dbReference type="InterPro" id="IPR050627">
    <property type="entry name" value="Nitroreductase/BluB"/>
</dbReference>
<keyword evidence="2" id="KW-0288">FMN</keyword>
<proteinExistence type="predicted"/>
<feature type="domain" description="Nitroreductase" evidence="4">
    <location>
        <begin position="29"/>
        <end position="193"/>
    </location>
</feature>
<protein>
    <submittedName>
        <fullName evidence="5">NADH dehydrogenase</fullName>
        <ecNumber evidence="5">1.6.99.3</ecNumber>
    </submittedName>
</protein>
<dbReference type="KEGG" id="ndk:I601_1221"/>